<organism evidence="2 3">
    <name type="scientific">Cordylochernes scorpioides</name>
    <dbReference type="NCBI Taxonomy" id="51811"/>
    <lineage>
        <taxon>Eukaryota</taxon>
        <taxon>Metazoa</taxon>
        <taxon>Ecdysozoa</taxon>
        <taxon>Arthropoda</taxon>
        <taxon>Chelicerata</taxon>
        <taxon>Arachnida</taxon>
        <taxon>Pseudoscorpiones</taxon>
        <taxon>Cheliferoidea</taxon>
        <taxon>Chernetidae</taxon>
        <taxon>Cordylochernes</taxon>
    </lineage>
</organism>
<protein>
    <submittedName>
        <fullName evidence="2">CFAP20</fullName>
    </submittedName>
</protein>
<dbReference type="Proteomes" id="UP001235939">
    <property type="component" value="Chromosome 20"/>
</dbReference>
<keyword evidence="3" id="KW-1185">Reference proteome</keyword>
<proteinExistence type="predicted"/>
<feature type="domain" description="CFA20" evidence="1">
    <location>
        <begin position="1"/>
        <end position="184"/>
    </location>
</feature>
<dbReference type="InterPro" id="IPR007714">
    <property type="entry name" value="CFA20_dom"/>
</dbReference>
<accession>A0ABY6LJ08</accession>
<sequence>MYRNKFQSGFLPIYHSVGWKTMENWRIVAQNGHVKRLVDEDIKSYVCEIRGCNAVTTYMSCPDTQNKSLGITLPHLTIILKNLESPFYFEVEVRDEDGTKHRLKACSFNTKSNSGQFNCTMPLQLQNGWNRVHLDLQDFLNKGFSKIYRETLRVTLHASCRVRCVYFTDRQYTEDQTPEIYKLFPNQKPQNSKTN</sequence>
<evidence type="ECO:0000259" key="1">
    <source>
        <dbReference type="Pfam" id="PF05018"/>
    </source>
</evidence>
<evidence type="ECO:0000313" key="2">
    <source>
        <dbReference type="EMBL" id="UYV81206.1"/>
    </source>
</evidence>
<dbReference type="Pfam" id="PF05018">
    <property type="entry name" value="CFA20_dom"/>
    <property type="match status" value="1"/>
</dbReference>
<dbReference type="EMBL" id="CP092882">
    <property type="protein sequence ID" value="UYV81206.1"/>
    <property type="molecule type" value="Genomic_DNA"/>
</dbReference>
<evidence type="ECO:0000313" key="3">
    <source>
        <dbReference type="Proteomes" id="UP001235939"/>
    </source>
</evidence>
<reference evidence="2 3" key="1">
    <citation type="submission" date="2022-01" db="EMBL/GenBank/DDBJ databases">
        <title>A chromosomal length assembly of Cordylochernes scorpioides.</title>
        <authorList>
            <person name="Zeh D."/>
            <person name="Zeh J."/>
        </authorList>
    </citation>
    <scope>NUCLEOTIDE SEQUENCE [LARGE SCALE GENOMIC DNA]</scope>
    <source>
        <strain evidence="2">IN4F17</strain>
        <tissue evidence="2">Whole Body</tissue>
    </source>
</reference>
<dbReference type="PANTHER" id="PTHR12458">
    <property type="entry name" value="ORF PROTEIN"/>
    <property type="match status" value="1"/>
</dbReference>
<dbReference type="InterPro" id="IPR040441">
    <property type="entry name" value="CFA20/CFAP20DC"/>
</dbReference>
<gene>
    <name evidence="2" type="ORF">LAZ67_20000336</name>
</gene>
<name>A0ABY6LJ08_9ARAC</name>